<dbReference type="EMBL" id="JACGWK010000015">
    <property type="protein sequence ID" value="KAL0314102.1"/>
    <property type="molecule type" value="Genomic_DNA"/>
</dbReference>
<evidence type="ECO:0000256" key="3">
    <source>
        <dbReference type="ARBA" id="ARBA00022692"/>
    </source>
</evidence>
<dbReference type="SUPFAM" id="SSF103473">
    <property type="entry name" value="MFS general substrate transporter"/>
    <property type="match status" value="1"/>
</dbReference>
<comment type="similarity">
    <text evidence="6">Belongs to the major facilitator superfamily. Phosphate:H(+) symporter (TC 2.A.1.9) family.</text>
</comment>
<dbReference type="Pfam" id="PF00854">
    <property type="entry name" value="PTR2"/>
    <property type="match status" value="1"/>
</dbReference>
<evidence type="ECO:0000256" key="1">
    <source>
        <dbReference type="ARBA" id="ARBA00004141"/>
    </source>
</evidence>
<dbReference type="GO" id="GO:0016020">
    <property type="term" value="C:membrane"/>
    <property type="evidence" value="ECO:0007669"/>
    <property type="project" value="UniProtKB-SubCell"/>
</dbReference>
<keyword evidence="5 7" id="KW-0472">Membrane</keyword>
<keyword evidence="3 7" id="KW-0812">Transmembrane</keyword>
<dbReference type="Gene3D" id="1.20.1250.20">
    <property type="entry name" value="MFS general substrate transporter like domains"/>
    <property type="match status" value="1"/>
</dbReference>
<feature type="transmembrane region" description="Helical" evidence="7">
    <location>
        <begin position="229"/>
        <end position="249"/>
    </location>
</feature>
<dbReference type="GO" id="GO:0022857">
    <property type="term" value="F:transmembrane transporter activity"/>
    <property type="evidence" value="ECO:0007669"/>
    <property type="project" value="InterPro"/>
</dbReference>
<keyword evidence="4 7" id="KW-1133">Transmembrane helix</keyword>
<feature type="transmembrane region" description="Helical" evidence="7">
    <location>
        <begin position="202"/>
        <end position="223"/>
    </location>
</feature>
<reference evidence="8" key="1">
    <citation type="submission" date="2020-06" db="EMBL/GenBank/DDBJ databases">
        <authorList>
            <person name="Li T."/>
            <person name="Hu X."/>
            <person name="Zhang T."/>
            <person name="Song X."/>
            <person name="Zhang H."/>
            <person name="Dai N."/>
            <person name="Sheng W."/>
            <person name="Hou X."/>
            <person name="Wei L."/>
        </authorList>
    </citation>
    <scope>NUCLEOTIDE SEQUENCE</scope>
    <source>
        <strain evidence="8">G01</strain>
        <tissue evidence="8">Leaf</tissue>
    </source>
</reference>
<gene>
    <name evidence="8" type="ORF">Sangu_2254600</name>
</gene>
<dbReference type="InterPro" id="IPR000109">
    <property type="entry name" value="POT_fam"/>
</dbReference>
<comment type="subcellular location">
    <subcellularLocation>
        <location evidence="1">Membrane</location>
        <topology evidence="1">Multi-pass membrane protein</topology>
    </subcellularLocation>
</comment>
<evidence type="ECO:0000256" key="7">
    <source>
        <dbReference type="SAM" id="Phobius"/>
    </source>
</evidence>
<comment type="caution">
    <text evidence="8">The sequence shown here is derived from an EMBL/GenBank/DDBJ whole genome shotgun (WGS) entry which is preliminary data.</text>
</comment>
<protein>
    <submittedName>
        <fullName evidence="8">Protein NRT1/ PTR FAMILY 5.10</fullName>
    </submittedName>
</protein>
<name>A0AAW2L452_9LAMI</name>
<feature type="transmembrane region" description="Helical" evidence="7">
    <location>
        <begin position="547"/>
        <end position="566"/>
    </location>
</feature>
<evidence type="ECO:0000256" key="5">
    <source>
        <dbReference type="ARBA" id="ARBA00023136"/>
    </source>
</evidence>
<sequence>MSSIATGDEISEAEIRLLNDENVVRGSVDFKGRPALRAKTGCWKSSAFIIGGGVAERLSYYGISSNLVSYLSGALGQPTATAAAELNAWFGASSLLPILGGFLADSFTGRFRMIIVSCLLYILGLSFLTLSAFLSSSSSRCKPAANTLGCSPPDQFQILFFFFSLYLVAIAQGGLTPCLQAFGADQFEDEDEYECRAKSSFFNWWTCFYAGGILVPLFILTYIQENVSWVLGFGIPAIVMVLALLLFLYGSATYRFRVNSTDGKNPFLRIYRVFIKAAKNWKAAAPVAISIEDEDQGILPQKSAQFRFLDKALLAPDGSIDEKICSIADVEDAKSLLRLAPIWFACLGYSIIYAQPSTLFTKQAASIDRHITSGFQLPAASLQQCFISVTVTVSLVLYDRVFVPVSRAITNKPSGISKLQRIGTGLFLSSTSIVIAAFVERKRLALAREYGLVDMPNATIPMGVWWLAPQYVLSAASDVFAMVGLQEFFYDEVPSELKSIGLAMYLSIFGVGSLLSSFLVSSIQKLTSGKGQDGWFANNLNRAHLDYFYLLLAGISAAGFAGFVCFNRSYVYRRRINI</sequence>
<dbReference type="FunFam" id="1.20.1250.20:FF:000410">
    <property type="entry name" value="POT family protein"/>
    <property type="match status" value="1"/>
</dbReference>
<feature type="transmembrane region" description="Helical" evidence="7">
    <location>
        <begin position="114"/>
        <end position="136"/>
    </location>
</feature>
<dbReference type="AlphaFoldDB" id="A0AAW2L452"/>
<feature type="transmembrane region" description="Helical" evidence="7">
    <location>
        <begin position="156"/>
        <end position="182"/>
    </location>
</feature>
<accession>A0AAW2L452</accession>
<dbReference type="PANTHER" id="PTHR11654">
    <property type="entry name" value="OLIGOPEPTIDE TRANSPORTER-RELATED"/>
    <property type="match status" value="1"/>
</dbReference>
<comment type="similarity">
    <text evidence="2">Belongs to the major facilitator superfamily. Proton-dependent oligopeptide transporter (POT/PTR) (TC 2.A.17) family.</text>
</comment>
<evidence type="ECO:0000256" key="4">
    <source>
        <dbReference type="ARBA" id="ARBA00022989"/>
    </source>
</evidence>
<reference evidence="8" key="2">
    <citation type="journal article" date="2024" name="Plant">
        <title>Genomic evolution and insights into agronomic trait innovations of Sesamum species.</title>
        <authorList>
            <person name="Miao H."/>
            <person name="Wang L."/>
            <person name="Qu L."/>
            <person name="Liu H."/>
            <person name="Sun Y."/>
            <person name="Le M."/>
            <person name="Wang Q."/>
            <person name="Wei S."/>
            <person name="Zheng Y."/>
            <person name="Lin W."/>
            <person name="Duan Y."/>
            <person name="Cao H."/>
            <person name="Xiong S."/>
            <person name="Wang X."/>
            <person name="Wei L."/>
            <person name="Li C."/>
            <person name="Ma Q."/>
            <person name="Ju M."/>
            <person name="Zhao R."/>
            <person name="Li G."/>
            <person name="Mu C."/>
            <person name="Tian Q."/>
            <person name="Mei H."/>
            <person name="Zhang T."/>
            <person name="Gao T."/>
            <person name="Zhang H."/>
        </authorList>
    </citation>
    <scope>NUCLEOTIDE SEQUENCE</scope>
    <source>
        <strain evidence="8">G01</strain>
    </source>
</reference>
<proteinExistence type="inferred from homology"/>
<feature type="transmembrane region" description="Helical" evidence="7">
    <location>
        <begin position="502"/>
        <end position="527"/>
    </location>
</feature>
<evidence type="ECO:0000313" key="8">
    <source>
        <dbReference type="EMBL" id="KAL0314102.1"/>
    </source>
</evidence>
<evidence type="ECO:0000256" key="6">
    <source>
        <dbReference type="ARBA" id="ARBA00044504"/>
    </source>
</evidence>
<dbReference type="InterPro" id="IPR036259">
    <property type="entry name" value="MFS_trans_sf"/>
</dbReference>
<organism evidence="8">
    <name type="scientific">Sesamum angustifolium</name>
    <dbReference type="NCBI Taxonomy" id="2727405"/>
    <lineage>
        <taxon>Eukaryota</taxon>
        <taxon>Viridiplantae</taxon>
        <taxon>Streptophyta</taxon>
        <taxon>Embryophyta</taxon>
        <taxon>Tracheophyta</taxon>
        <taxon>Spermatophyta</taxon>
        <taxon>Magnoliopsida</taxon>
        <taxon>eudicotyledons</taxon>
        <taxon>Gunneridae</taxon>
        <taxon>Pentapetalae</taxon>
        <taxon>asterids</taxon>
        <taxon>lamiids</taxon>
        <taxon>Lamiales</taxon>
        <taxon>Pedaliaceae</taxon>
        <taxon>Sesamum</taxon>
    </lineage>
</organism>
<evidence type="ECO:0000256" key="2">
    <source>
        <dbReference type="ARBA" id="ARBA00005982"/>
    </source>
</evidence>